<evidence type="ECO:0000313" key="1">
    <source>
        <dbReference type="EMBL" id="KAK4387500.1"/>
    </source>
</evidence>
<accession>A0AAE2BJB2</accession>
<keyword evidence="2" id="KW-1185">Reference proteome</keyword>
<protein>
    <submittedName>
        <fullName evidence="1">Mitogen-activated protein kinaseNTF3</fullName>
    </submittedName>
</protein>
<dbReference type="AlphaFoldDB" id="A0AAE2BJB2"/>
<name>A0AAE2BJB2_9LAMI</name>
<proteinExistence type="predicted"/>
<dbReference type="SUPFAM" id="SSF56112">
    <property type="entry name" value="Protein kinase-like (PK-like)"/>
    <property type="match status" value="1"/>
</dbReference>
<dbReference type="Gene3D" id="1.10.510.10">
    <property type="entry name" value="Transferase(Phosphotransferase) domain 1"/>
    <property type="match status" value="1"/>
</dbReference>
<sequence length="118" mass="13142">MSSLAGIGLQNSSFAVTTMEPPSTCGLLVASLLNFWVGSPSFLKMLVFDPSKRISVTEALQHPYMSPLYDPRCDPPAQVPINLDIDEDLGEEMIREMMWTEILHYHPEAATTNLEVNM</sequence>
<keyword evidence="1" id="KW-0418">Kinase</keyword>
<dbReference type="EMBL" id="JACGWL010000014">
    <property type="protein sequence ID" value="KAK4387500.1"/>
    <property type="molecule type" value="Genomic_DNA"/>
</dbReference>
<dbReference type="GO" id="GO:0016301">
    <property type="term" value="F:kinase activity"/>
    <property type="evidence" value="ECO:0007669"/>
    <property type="project" value="UniProtKB-KW"/>
</dbReference>
<reference evidence="1" key="2">
    <citation type="journal article" date="2024" name="Plant">
        <title>Genomic evolution and insights into agronomic trait innovations of Sesamum species.</title>
        <authorList>
            <person name="Miao H."/>
            <person name="Wang L."/>
            <person name="Qu L."/>
            <person name="Liu H."/>
            <person name="Sun Y."/>
            <person name="Le M."/>
            <person name="Wang Q."/>
            <person name="Wei S."/>
            <person name="Zheng Y."/>
            <person name="Lin W."/>
            <person name="Duan Y."/>
            <person name="Cao H."/>
            <person name="Xiong S."/>
            <person name="Wang X."/>
            <person name="Wei L."/>
            <person name="Li C."/>
            <person name="Ma Q."/>
            <person name="Ju M."/>
            <person name="Zhao R."/>
            <person name="Li G."/>
            <person name="Mu C."/>
            <person name="Tian Q."/>
            <person name="Mei H."/>
            <person name="Zhang T."/>
            <person name="Gao T."/>
            <person name="Zhang H."/>
        </authorList>
    </citation>
    <scope>NUCLEOTIDE SEQUENCE</scope>
    <source>
        <strain evidence="1">K16</strain>
    </source>
</reference>
<dbReference type="Gene3D" id="3.30.200.20">
    <property type="entry name" value="Phosphorylase Kinase, domain 1"/>
    <property type="match status" value="1"/>
</dbReference>
<dbReference type="InterPro" id="IPR011009">
    <property type="entry name" value="Kinase-like_dom_sf"/>
</dbReference>
<evidence type="ECO:0000313" key="2">
    <source>
        <dbReference type="Proteomes" id="UP001289374"/>
    </source>
</evidence>
<dbReference type="Proteomes" id="UP001289374">
    <property type="component" value="Unassembled WGS sequence"/>
</dbReference>
<comment type="caution">
    <text evidence="1">The sequence shown here is derived from an EMBL/GenBank/DDBJ whole genome shotgun (WGS) entry which is preliminary data.</text>
</comment>
<keyword evidence="1" id="KW-0808">Transferase</keyword>
<organism evidence="1 2">
    <name type="scientific">Sesamum angolense</name>
    <dbReference type="NCBI Taxonomy" id="2727404"/>
    <lineage>
        <taxon>Eukaryota</taxon>
        <taxon>Viridiplantae</taxon>
        <taxon>Streptophyta</taxon>
        <taxon>Embryophyta</taxon>
        <taxon>Tracheophyta</taxon>
        <taxon>Spermatophyta</taxon>
        <taxon>Magnoliopsida</taxon>
        <taxon>eudicotyledons</taxon>
        <taxon>Gunneridae</taxon>
        <taxon>Pentapetalae</taxon>
        <taxon>asterids</taxon>
        <taxon>lamiids</taxon>
        <taxon>Lamiales</taxon>
        <taxon>Pedaliaceae</taxon>
        <taxon>Sesamum</taxon>
    </lineage>
</organism>
<gene>
    <name evidence="1" type="ORF">Sango_2356600</name>
</gene>
<reference evidence="1" key="1">
    <citation type="submission" date="2020-06" db="EMBL/GenBank/DDBJ databases">
        <authorList>
            <person name="Li T."/>
            <person name="Hu X."/>
            <person name="Zhang T."/>
            <person name="Song X."/>
            <person name="Zhang H."/>
            <person name="Dai N."/>
            <person name="Sheng W."/>
            <person name="Hou X."/>
            <person name="Wei L."/>
        </authorList>
    </citation>
    <scope>NUCLEOTIDE SEQUENCE</scope>
    <source>
        <strain evidence="1">K16</strain>
        <tissue evidence="1">Leaf</tissue>
    </source>
</reference>